<comment type="caution">
    <text evidence="1">The sequence shown here is derived from an EMBL/GenBank/DDBJ whole genome shotgun (WGS) entry which is preliminary data.</text>
</comment>
<dbReference type="Proteomes" id="UP000823775">
    <property type="component" value="Unassembled WGS sequence"/>
</dbReference>
<evidence type="ECO:0000313" key="2">
    <source>
        <dbReference type="Proteomes" id="UP000823775"/>
    </source>
</evidence>
<sequence>MANPMKQLNIGGVEEAQLAEVAKRAKIADLVSALEERNRKTPIVIMDVILYGMCSLRG</sequence>
<dbReference type="EMBL" id="JACEIK010016203">
    <property type="protein sequence ID" value="MCE3217203.1"/>
    <property type="molecule type" value="Genomic_DNA"/>
</dbReference>
<protein>
    <submittedName>
        <fullName evidence="1">Uncharacterized protein</fullName>
    </submittedName>
</protein>
<organism evidence="1 2">
    <name type="scientific">Datura stramonium</name>
    <name type="common">Jimsonweed</name>
    <name type="synonym">Common thornapple</name>
    <dbReference type="NCBI Taxonomy" id="4076"/>
    <lineage>
        <taxon>Eukaryota</taxon>
        <taxon>Viridiplantae</taxon>
        <taxon>Streptophyta</taxon>
        <taxon>Embryophyta</taxon>
        <taxon>Tracheophyta</taxon>
        <taxon>Spermatophyta</taxon>
        <taxon>Magnoliopsida</taxon>
        <taxon>eudicotyledons</taxon>
        <taxon>Gunneridae</taxon>
        <taxon>Pentapetalae</taxon>
        <taxon>asterids</taxon>
        <taxon>lamiids</taxon>
        <taxon>Solanales</taxon>
        <taxon>Solanaceae</taxon>
        <taxon>Solanoideae</taxon>
        <taxon>Datureae</taxon>
        <taxon>Datura</taxon>
    </lineage>
</organism>
<keyword evidence="2" id="KW-1185">Reference proteome</keyword>
<feature type="non-terminal residue" evidence="1">
    <location>
        <position position="58"/>
    </location>
</feature>
<name>A0ABS8WYS6_DATST</name>
<gene>
    <name evidence="1" type="ORF">HAX54_011035</name>
</gene>
<evidence type="ECO:0000313" key="1">
    <source>
        <dbReference type="EMBL" id="MCE3217203.1"/>
    </source>
</evidence>
<reference evidence="1 2" key="1">
    <citation type="journal article" date="2021" name="BMC Genomics">
        <title>Datura genome reveals duplications of psychoactive alkaloid biosynthetic genes and high mutation rate following tissue culture.</title>
        <authorList>
            <person name="Rajewski A."/>
            <person name="Carter-House D."/>
            <person name="Stajich J."/>
            <person name="Litt A."/>
        </authorList>
    </citation>
    <scope>NUCLEOTIDE SEQUENCE [LARGE SCALE GENOMIC DNA]</scope>
    <source>
        <strain evidence="1">AR-01</strain>
    </source>
</reference>
<proteinExistence type="predicted"/>
<accession>A0ABS8WYS6</accession>